<dbReference type="PANTHER" id="PTHR10840:SF0">
    <property type="entry name" value="PROGRAMMED CELL DEATH PROTEIN 5"/>
    <property type="match status" value="1"/>
</dbReference>
<evidence type="ECO:0000313" key="4">
    <source>
        <dbReference type="EMBL" id="RZN69395.1"/>
    </source>
</evidence>
<accession>A0A520KWL5</accession>
<dbReference type="Pfam" id="PF01984">
    <property type="entry name" value="dsDNA_bind"/>
    <property type="match status" value="1"/>
</dbReference>
<dbReference type="HAMAP" id="MF_00026">
    <property type="entry name" value="dsDNA_bind"/>
    <property type="match status" value="1"/>
</dbReference>
<comment type="caution">
    <text evidence="4">The sequence shown here is derived from an EMBL/GenBank/DDBJ whole genome shotgun (WGS) entry which is preliminary data.</text>
</comment>
<dbReference type="PIRSF" id="PIRSF015730">
    <property type="entry name" value="TFAR19"/>
    <property type="match status" value="1"/>
</dbReference>
<dbReference type="InterPro" id="IPR002836">
    <property type="entry name" value="PDCD5-like"/>
</dbReference>
<dbReference type="InterPro" id="IPR036883">
    <property type="entry name" value="PDCD5-like_sf"/>
</dbReference>
<dbReference type="EMBL" id="RXIL01000079">
    <property type="protein sequence ID" value="RZN69395.1"/>
    <property type="molecule type" value="Genomic_DNA"/>
</dbReference>
<dbReference type="GO" id="GO:0005829">
    <property type="term" value="C:cytosol"/>
    <property type="evidence" value="ECO:0007669"/>
    <property type="project" value="TreeGrafter"/>
</dbReference>
<proteinExistence type="inferred from homology"/>
<protein>
    <recommendedName>
        <fullName evidence="3">DNA-binding protein EF807_04615</fullName>
    </recommendedName>
</protein>
<dbReference type="GO" id="GO:0003677">
    <property type="term" value="F:DNA binding"/>
    <property type="evidence" value="ECO:0007669"/>
    <property type="project" value="UniProtKB-UniRule"/>
</dbReference>
<sequence>MADEIEEIKRRRLQQMMASQQDQLLRQDQEEAFKREHEVKKKEVLRKIMMPEARERLNNIKVAKPEFAMAIEEQLITLASSGRLKSMITDEQLKTLLGQIQPKKRDIKVRRI</sequence>
<dbReference type="PANTHER" id="PTHR10840">
    <property type="entry name" value="PROGRAMMED CELL DEATH PROTEIN 5"/>
    <property type="match status" value="1"/>
</dbReference>
<organism evidence="4 5">
    <name type="scientific">Candidatus Methanolliviera hydrocarbonicum</name>
    <dbReference type="NCBI Taxonomy" id="2491085"/>
    <lineage>
        <taxon>Archaea</taxon>
        <taxon>Methanobacteriati</taxon>
        <taxon>Methanobacteriota</taxon>
        <taxon>Candidatus Methanoliparia</taxon>
        <taxon>Candidatus Methanoliparales</taxon>
        <taxon>Candidatus Methanollivieraceae</taxon>
        <taxon>Candidatus Methanolliviera</taxon>
    </lineage>
</organism>
<keyword evidence="2 3" id="KW-0238">DNA-binding</keyword>
<dbReference type="AlphaFoldDB" id="A0A520KWL5"/>
<evidence type="ECO:0000256" key="3">
    <source>
        <dbReference type="HAMAP-Rule" id="MF_00026"/>
    </source>
</evidence>
<comment type="similarity">
    <text evidence="1 3">Belongs to the PDCD5 family.</text>
</comment>
<dbReference type="Gene3D" id="1.10.8.140">
    <property type="entry name" value="PDCD5-like"/>
    <property type="match status" value="1"/>
</dbReference>
<gene>
    <name evidence="4" type="ORF">EF807_04615</name>
</gene>
<evidence type="ECO:0000313" key="5">
    <source>
        <dbReference type="Proteomes" id="UP000320766"/>
    </source>
</evidence>
<evidence type="ECO:0000256" key="2">
    <source>
        <dbReference type="ARBA" id="ARBA00023125"/>
    </source>
</evidence>
<dbReference type="SUPFAM" id="SSF46950">
    <property type="entry name" value="Double-stranded DNA-binding domain"/>
    <property type="match status" value="1"/>
</dbReference>
<evidence type="ECO:0000256" key="1">
    <source>
        <dbReference type="ARBA" id="ARBA00010490"/>
    </source>
</evidence>
<name>A0A520KWL5_9EURY</name>
<reference evidence="4 5" key="1">
    <citation type="journal article" date="2019" name="Nat. Microbiol.">
        <title>Wide diversity of methane and short-chain alkane metabolisms in uncultured archaea.</title>
        <authorList>
            <person name="Borrel G."/>
            <person name="Adam P.S."/>
            <person name="McKay L.J."/>
            <person name="Chen L.X."/>
            <person name="Sierra-Garcia I.N."/>
            <person name="Sieber C.M."/>
            <person name="Letourneur Q."/>
            <person name="Ghozlane A."/>
            <person name="Andersen G.L."/>
            <person name="Li W.J."/>
            <person name="Hallam S.J."/>
            <person name="Muyzer G."/>
            <person name="de Oliveira V.M."/>
            <person name="Inskeep W.P."/>
            <person name="Banfield J.F."/>
            <person name="Gribaldo S."/>
        </authorList>
    </citation>
    <scope>NUCLEOTIDE SEQUENCE [LARGE SCALE GENOMIC DNA]</scope>
    <source>
        <strain evidence="4">NM1b</strain>
    </source>
</reference>
<dbReference type="InterPro" id="IPR022889">
    <property type="entry name" value="DNA_bind_arc"/>
</dbReference>
<dbReference type="Proteomes" id="UP000320766">
    <property type="component" value="Unassembled WGS sequence"/>
</dbReference>
<dbReference type="NCBIfam" id="NF003268">
    <property type="entry name" value="PRK04239.1"/>
    <property type="match status" value="1"/>
</dbReference>